<evidence type="ECO:0000313" key="2">
    <source>
        <dbReference type="Proteomes" id="UP000789342"/>
    </source>
</evidence>
<accession>A0A9N9B7T7</accession>
<sequence>MSGISELNWIDGEPIIEILDKCENRLDGYNKIVPVNTIESIKKKEELGFDNEVCDDLRGPSKKTNGGLIIDDGKYDDTHKLTIGRSDVNRVEYCDDEGIVTNNLPDRNKVE</sequence>
<organism evidence="1 2">
    <name type="scientific">Acaulospora morrowiae</name>
    <dbReference type="NCBI Taxonomy" id="94023"/>
    <lineage>
        <taxon>Eukaryota</taxon>
        <taxon>Fungi</taxon>
        <taxon>Fungi incertae sedis</taxon>
        <taxon>Mucoromycota</taxon>
        <taxon>Glomeromycotina</taxon>
        <taxon>Glomeromycetes</taxon>
        <taxon>Diversisporales</taxon>
        <taxon>Acaulosporaceae</taxon>
        <taxon>Acaulospora</taxon>
    </lineage>
</organism>
<name>A0A9N9B7T7_9GLOM</name>
<dbReference type="AlphaFoldDB" id="A0A9N9B7T7"/>
<dbReference type="EMBL" id="CAJVPV010003720">
    <property type="protein sequence ID" value="CAG8558377.1"/>
    <property type="molecule type" value="Genomic_DNA"/>
</dbReference>
<comment type="caution">
    <text evidence="1">The sequence shown here is derived from an EMBL/GenBank/DDBJ whole genome shotgun (WGS) entry which is preliminary data.</text>
</comment>
<dbReference type="Proteomes" id="UP000789342">
    <property type="component" value="Unassembled WGS sequence"/>
</dbReference>
<protein>
    <submittedName>
        <fullName evidence="1">12803_t:CDS:1</fullName>
    </submittedName>
</protein>
<keyword evidence="2" id="KW-1185">Reference proteome</keyword>
<evidence type="ECO:0000313" key="1">
    <source>
        <dbReference type="EMBL" id="CAG8558377.1"/>
    </source>
</evidence>
<reference evidence="1" key="1">
    <citation type="submission" date="2021-06" db="EMBL/GenBank/DDBJ databases">
        <authorList>
            <person name="Kallberg Y."/>
            <person name="Tangrot J."/>
            <person name="Rosling A."/>
        </authorList>
    </citation>
    <scope>NUCLEOTIDE SEQUENCE</scope>
    <source>
        <strain evidence="1">CL551</strain>
    </source>
</reference>
<proteinExistence type="predicted"/>
<gene>
    <name evidence="1" type="ORF">AMORRO_LOCUS5901</name>
</gene>